<feature type="chain" id="PRO_5045722323" evidence="1">
    <location>
        <begin position="18"/>
        <end position="352"/>
    </location>
</feature>
<evidence type="ECO:0000313" key="3">
    <source>
        <dbReference type="EMBL" id="MDF0708293.1"/>
    </source>
</evidence>
<name>A0ABT5XQW0_9FLAO</name>
<accession>A0ABT5XQW0</accession>
<dbReference type="InterPro" id="IPR001466">
    <property type="entry name" value="Beta-lactam-related"/>
</dbReference>
<dbReference type="InterPro" id="IPR012338">
    <property type="entry name" value="Beta-lactam/transpept-like"/>
</dbReference>
<keyword evidence="3" id="KW-0378">Hydrolase</keyword>
<evidence type="ECO:0000256" key="1">
    <source>
        <dbReference type="SAM" id="SignalP"/>
    </source>
</evidence>
<dbReference type="PANTHER" id="PTHR43283">
    <property type="entry name" value="BETA-LACTAMASE-RELATED"/>
    <property type="match status" value="1"/>
</dbReference>
<evidence type="ECO:0000259" key="2">
    <source>
        <dbReference type="Pfam" id="PF00144"/>
    </source>
</evidence>
<dbReference type="PANTHER" id="PTHR43283:SF7">
    <property type="entry name" value="BETA-LACTAMASE-RELATED DOMAIN-CONTAINING PROTEIN"/>
    <property type="match status" value="1"/>
</dbReference>
<evidence type="ECO:0000313" key="4">
    <source>
        <dbReference type="Proteomes" id="UP001217083"/>
    </source>
</evidence>
<dbReference type="EMBL" id="JARFVA010000005">
    <property type="protein sequence ID" value="MDF0708293.1"/>
    <property type="molecule type" value="Genomic_DNA"/>
</dbReference>
<comment type="caution">
    <text evidence="3">The sequence shown here is derived from an EMBL/GenBank/DDBJ whole genome shotgun (WGS) entry which is preliminary data.</text>
</comment>
<dbReference type="Pfam" id="PF00144">
    <property type="entry name" value="Beta-lactamase"/>
    <property type="match status" value="1"/>
</dbReference>
<dbReference type="InterPro" id="IPR050789">
    <property type="entry name" value="Diverse_Enzym_Activities"/>
</dbReference>
<dbReference type="SUPFAM" id="SSF56601">
    <property type="entry name" value="beta-lactamase/transpeptidase-like"/>
    <property type="match status" value="1"/>
</dbReference>
<dbReference type="RefSeq" id="WP_275650240.1">
    <property type="nucleotide sequence ID" value="NZ_JARFVA010000005.1"/>
</dbReference>
<dbReference type="GO" id="GO:0016787">
    <property type="term" value="F:hydrolase activity"/>
    <property type="evidence" value="ECO:0007669"/>
    <property type="project" value="UniProtKB-KW"/>
</dbReference>
<gene>
    <name evidence="3" type="ORF">PY091_13795</name>
</gene>
<dbReference type="Proteomes" id="UP001217083">
    <property type="component" value="Unassembled WGS sequence"/>
</dbReference>
<organism evidence="3 4">
    <name type="scientific">Flagellimonas okinawensis</name>
    <dbReference type="NCBI Taxonomy" id="3031324"/>
    <lineage>
        <taxon>Bacteria</taxon>
        <taxon>Pseudomonadati</taxon>
        <taxon>Bacteroidota</taxon>
        <taxon>Flavobacteriia</taxon>
        <taxon>Flavobacteriales</taxon>
        <taxon>Flavobacteriaceae</taxon>
        <taxon>Flagellimonas</taxon>
    </lineage>
</organism>
<reference evidence="3 4" key="1">
    <citation type="submission" date="2023-03" db="EMBL/GenBank/DDBJ databases">
        <title>Muricauda XX sp. nov. and Muricauda XXX sp. nov., two novel species isolated from Okinawa Trough.</title>
        <authorList>
            <person name="Cao W."/>
            <person name="Deng X."/>
        </authorList>
    </citation>
    <scope>NUCLEOTIDE SEQUENCE [LARGE SCALE GENOMIC DNA]</scope>
    <source>
        <strain evidence="3 4">81s02</strain>
    </source>
</reference>
<dbReference type="Gene3D" id="3.40.710.10">
    <property type="entry name" value="DD-peptidase/beta-lactamase superfamily"/>
    <property type="match status" value="1"/>
</dbReference>
<feature type="signal peptide" evidence="1">
    <location>
        <begin position="1"/>
        <end position="17"/>
    </location>
</feature>
<protein>
    <submittedName>
        <fullName evidence="3">Serine hydrolase</fullName>
    </submittedName>
</protein>
<feature type="domain" description="Beta-lactamase-related" evidence="2">
    <location>
        <begin position="57"/>
        <end position="328"/>
    </location>
</feature>
<sequence length="352" mass="40316">MRTLLSLFMLCSLTLGAQSFPDRVWHNASEEEARPWQNERTRAFRDYLIDSTKITGLMIVHKGKVVFDYGDLEELSYIASIRKSVLSMLYGQYVEDGTIDLDKTIAELGIDDVEGILPIEQKATIQDIISARSGVYHPEGYPGGMQEYAPERGSVEPGSHWLYSNWDFNVAGFIFEQETGRDIYDEVERQLADPLHMQDWDRSLQGKQGNTSISKYLAYPMWFSTRDMARMGLLMLNKGKWKDVQVISESWVDEMLKTRTTYKELNKSVPVFQNSGVNYGYGYMWWLWQGMDDPRFEGAYSAKGAMGQNITVYPAISTVLAFKTKAAYRRVNPSQVRIDVAKKAAEIFEMEP</sequence>
<keyword evidence="1" id="KW-0732">Signal</keyword>
<proteinExistence type="predicted"/>
<keyword evidence="4" id="KW-1185">Reference proteome</keyword>